<sequence length="117" mass="12704">MRNRNSAIMIGSVKLKSKREAFSISSASEGGAMANELARMTEMDLRVDGIERVSRDLGDLGRGIFGKGIWVRESLNLGDGGMVEDEEVIKTLEELIIMLAMASSSFSTLLPLGILQL</sequence>
<dbReference type="Proteomes" id="UP001234989">
    <property type="component" value="Chromosome 6"/>
</dbReference>
<dbReference type="EMBL" id="CP133617">
    <property type="protein sequence ID" value="WMV34681.1"/>
    <property type="molecule type" value="Genomic_DNA"/>
</dbReference>
<reference evidence="1" key="1">
    <citation type="submission" date="2023-08" db="EMBL/GenBank/DDBJ databases">
        <title>A de novo genome assembly of Solanum verrucosum Schlechtendal, a Mexican diploid species geographically isolated from the other diploid A-genome species in potato relatives.</title>
        <authorList>
            <person name="Hosaka K."/>
        </authorList>
    </citation>
    <scope>NUCLEOTIDE SEQUENCE</scope>
    <source>
        <tissue evidence="1">Young leaves</tissue>
    </source>
</reference>
<keyword evidence="2" id="KW-1185">Reference proteome</keyword>
<name>A0AAF0R3D6_SOLVR</name>
<evidence type="ECO:0000313" key="1">
    <source>
        <dbReference type="EMBL" id="WMV34681.1"/>
    </source>
</evidence>
<organism evidence="1 2">
    <name type="scientific">Solanum verrucosum</name>
    <dbReference type="NCBI Taxonomy" id="315347"/>
    <lineage>
        <taxon>Eukaryota</taxon>
        <taxon>Viridiplantae</taxon>
        <taxon>Streptophyta</taxon>
        <taxon>Embryophyta</taxon>
        <taxon>Tracheophyta</taxon>
        <taxon>Spermatophyta</taxon>
        <taxon>Magnoliopsida</taxon>
        <taxon>eudicotyledons</taxon>
        <taxon>Gunneridae</taxon>
        <taxon>Pentapetalae</taxon>
        <taxon>asterids</taxon>
        <taxon>lamiids</taxon>
        <taxon>Solanales</taxon>
        <taxon>Solanaceae</taxon>
        <taxon>Solanoideae</taxon>
        <taxon>Solaneae</taxon>
        <taxon>Solanum</taxon>
    </lineage>
</organism>
<protein>
    <submittedName>
        <fullName evidence="1">Uncharacterized protein</fullName>
    </submittedName>
</protein>
<evidence type="ECO:0000313" key="2">
    <source>
        <dbReference type="Proteomes" id="UP001234989"/>
    </source>
</evidence>
<dbReference type="AlphaFoldDB" id="A0AAF0R3D6"/>
<proteinExistence type="predicted"/>
<gene>
    <name evidence="1" type="ORF">MTR67_028066</name>
</gene>
<accession>A0AAF0R3D6</accession>